<dbReference type="EMBL" id="HAEE01014611">
    <property type="protein sequence ID" value="SBR34661.1"/>
    <property type="molecule type" value="Transcribed_RNA"/>
</dbReference>
<feature type="region of interest" description="Disordered" evidence="1">
    <location>
        <begin position="45"/>
        <end position="70"/>
    </location>
</feature>
<sequence length="70" mass="8429">WRCEEVRTASLPVWSCDVMEPNRSWTLRGHHQSYSSTYLYEEREGHHQLTGKHSEQKPLKRKKPVHSWKV</sequence>
<proteinExistence type="predicted"/>
<name>A0A1A8KR27_NOTKU</name>
<reference evidence="2" key="2">
    <citation type="submission" date="2016-06" db="EMBL/GenBank/DDBJ databases">
        <title>The genome of a short-lived fish provides insights into sex chromosome evolution and the genetic control of aging.</title>
        <authorList>
            <person name="Reichwald K."/>
            <person name="Felder M."/>
            <person name="Petzold A."/>
            <person name="Koch P."/>
            <person name="Groth M."/>
            <person name="Platzer M."/>
        </authorList>
    </citation>
    <scope>NUCLEOTIDE SEQUENCE</scope>
    <source>
        <tissue evidence="2">Brain</tissue>
    </source>
</reference>
<feature type="non-terminal residue" evidence="2">
    <location>
        <position position="1"/>
    </location>
</feature>
<accession>A0A1A8KR27</accession>
<evidence type="ECO:0000313" key="2">
    <source>
        <dbReference type="EMBL" id="SBR34661.1"/>
    </source>
</evidence>
<feature type="non-terminal residue" evidence="2">
    <location>
        <position position="70"/>
    </location>
</feature>
<feature type="compositionally biased region" description="Basic residues" evidence="1">
    <location>
        <begin position="59"/>
        <end position="70"/>
    </location>
</feature>
<reference evidence="2" key="1">
    <citation type="submission" date="2016-05" db="EMBL/GenBank/DDBJ databases">
        <authorList>
            <person name="Lavstsen T."/>
            <person name="Jespersen J.S."/>
        </authorList>
    </citation>
    <scope>NUCLEOTIDE SEQUENCE</scope>
    <source>
        <tissue evidence="2">Brain</tissue>
    </source>
</reference>
<dbReference type="AlphaFoldDB" id="A0A1A8KR27"/>
<organism evidence="2">
    <name type="scientific">Nothobranchius kuhntae</name>
    <name type="common">Beira killifish</name>
    <dbReference type="NCBI Taxonomy" id="321403"/>
    <lineage>
        <taxon>Eukaryota</taxon>
        <taxon>Metazoa</taxon>
        <taxon>Chordata</taxon>
        <taxon>Craniata</taxon>
        <taxon>Vertebrata</taxon>
        <taxon>Euteleostomi</taxon>
        <taxon>Actinopterygii</taxon>
        <taxon>Neopterygii</taxon>
        <taxon>Teleostei</taxon>
        <taxon>Neoteleostei</taxon>
        <taxon>Acanthomorphata</taxon>
        <taxon>Ovalentaria</taxon>
        <taxon>Atherinomorphae</taxon>
        <taxon>Cyprinodontiformes</taxon>
        <taxon>Nothobranchiidae</taxon>
        <taxon>Nothobranchius</taxon>
    </lineage>
</organism>
<gene>
    <name evidence="2" type="primary">Nfu_g_1_018946</name>
</gene>
<feature type="compositionally biased region" description="Basic and acidic residues" evidence="1">
    <location>
        <begin position="45"/>
        <end position="58"/>
    </location>
</feature>
<protein>
    <submittedName>
        <fullName evidence="2">Uncharacterized protein</fullName>
    </submittedName>
</protein>
<evidence type="ECO:0000256" key="1">
    <source>
        <dbReference type="SAM" id="MobiDB-lite"/>
    </source>
</evidence>